<organism evidence="2 3">
    <name type="scientific">Coniochaeta ligniaria NRRL 30616</name>
    <dbReference type="NCBI Taxonomy" id="1408157"/>
    <lineage>
        <taxon>Eukaryota</taxon>
        <taxon>Fungi</taxon>
        <taxon>Dikarya</taxon>
        <taxon>Ascomycota</taxon>
        <taxon>Pezizomycotina</taxon>
        <taxon>Sordariomycetes</taxon>
        <taxon>Sordariomycetidae</taxon>
        <taxon>Coniochaetales</taxon>
        <taxon>Coniochaetaceae</taxon>
        <taxon>Coniochaeta</taxon>
    </lineage>
</organism>
<evidence type="ECO:0000256" key="1">
    <source>
        <dbReference type="SAM" id="SignalP"/>
    </source>
</evidence>
<dbReference type="InParanoid" id="A0A1J7J468"/>
<feature type="signal peptide" evidence="1">
    <location>
        <begin position="1"/>
        <end position="22"/>
    </location>
</feature>
<dbReference type="AlphaFoldDB" id="A0A1J7J468"/>
<accession>A0A1J7J468</accession>
<protein>
    <recommendedName>
        <fullName evidence="4">Lysine-specific metallo-endopeptidase domain-containing protein</fullName>
    </recommendedName>
</protein>
<dbReference type="Proteomes" id="UP000182658">
    <property type="component" value="Unassembled WGS sequence"/>
</dbReference>
<feature type="chain" id="PRO_5013380770" description="Lysine-specific metallo-endopeptidase domain-containing protein" evidence="1">
    <location>
        <begin position="23"/>
        <end position="368"/>
    </location>
</feature>
<keyword evidence="3" id="KW-1185">Reference proteome</keyword>
<evidence type="ECO:0000313" key="3">
    <source>
        <dbReference type="Proteomes" id="UP000182658"/>
    </source>
</evidence>
<dbReference type="InterPro" id="IPR024079">
    <property type="entry name" value="MetalloPept_cat_dom_sf"/>
</dbReference>
<evidence type="ECO:0000313" key="2">
    <source>
        <dbReference type="EMBL" id="OIW34582.1"/>
    </source>
</evidence>
<evidence type="ECO:0008006" key="4">
    <source>
        <dbReference type="Google" id="ProtNLM"/>
    </source>
</evidence>
<proteinExistence type="predicted"/>
<reference evidence="2 3" key="1">
    <citation type="submission" date="2016-10" db="EMBL/GenBank/DDBJ databases">
        <title>Draft genome sequence of Coniochaeta ligniaria NRRL30616, a lignocellulolytic fungus for bioabatement of inhibitors in plant biomass hydrolysates.</title>
        <authorList>
            <consortium name="DOE Joint Genome Institute"/>
            <person name="Jimenez D.J."/>
            <person name="Hector R.E."/>
            <person name="Riley R."/>
            <person name="Sun H."/>
            <person name="Grigoriev I.V."/>
            <person name="Van Elsas J.D."/>
            <person name="Nichols N.N."/>
        </authorList>
    </citation>
    <scope>NUCLEOTIDE SEQUENCE [LARGE SCALE GENOMIC DNA]</scope>
    <source>
        <strain evidence="2 3">NRRL 30616</strain>
    </source>
</reference>
<gene>
    <name evidence="2" type="ORF">CONLIGDRAFT_688480</name>
</gene>
<keyword evidence="1" id="KW-0732">Signal</keyword>
<dbReference type="OrthoDB" id="3510493at2759"/>
<dbReference type="Gene3D" id="3.40.390.10">
    <property type="entry name" value="Collagenase (Catalytic Domain)"/>
    <property type="match status" value="1"/>
</dbReference>
<dbReference type="GO" id="GO:0008237">
    <property type="term" value="F:metallopeptidase activity"/>
    <property type="evidence" value="ECO:0007669"/>
    <property type="project" value="InterPro"/>
</dbReference>
<dbReference type="EMBL" id="KV875093">
    <property type="protein sequence ID" value="OIW34582.1"/>
    <property type="molecule type" value="Genomic_DNA"/>
</dbReference>
<sequence>MTPTSSLFKTLIAAVVIGHCGAAVTWTAVGCQGVTLGGQSIDTIWDNARDMSQNAASVIGKLVAANAIIPRSDTSRVANNAESLFGIDFGFTMMNGLPSAAQTTMNTVRGVFDGIVTQMQADNGYLWCGDNSFVYQSSLNPDNPAEKAYQYRIPGSNDVIVLAGYTALGITPCSGRSTLGETLRGVFRTPNAAGGTQEANVVGIILCVNALQSQIQDKGWKAVLPLGYDTGPSSKPGPDPDSYNSVSGTILHEMVHFLDWNQYLCERRARDGLPLCSRGHSRSGCGNRRAYLKNPDNYRVFAEMCMSPGTRWGAALAPSLNGRRRAARSRRYSAPAAVEEKAGPMFLGPRDSPLLELEVRNASLVQSN</sequence>
<name>A0A1J7J468_9PEZI</name>